<evidence type="ECO:0000313" key="3">
    <source>
        <dbReference type="EMBL" id="SEE52311.1"/>
    </source>
</evidence>
<protein>
    <submittedName>
        <fullName evidence="2">Uncharacterized protein</fullName>
    </submittedName>
</protein>
<dbReference type="AlphaFoldDB" id="A0A0M9CIN7"/>
<dbReference type="PATRIC" id="fig|1300348.6.peg.2346"/>
<feature type="transmembrane region" description="Helical" evidence="1">
    <location>
        <begin position="90"/>
        <end position="112"/>
    </location>
</feature>
<dbReference type="EMBL" id="LGBR01000001">
    <property type="protein sequence ID" value="KOY52785.1"/>
    <property type="molecule type" value="Genomic_DNA"/>
</dbReference>
<evidence type="ECO:0000256" key="1">
    <source>
        <dbReference type="SAM" id="Phobius"/>
    </source>
</evidence>
<keyword evidence="5" id="KW-1185">Reference proteome</keyword>
<dbReference type="RefSeq" id="WP_053974858.1">
    <property type="nucleotide sequence ID" value="NZ_FNUE01000002.1"/>
</dbReference>
<dbReference type="Proteomes" id="UP000183071">
    <property type="component" value="Unassembled WGS sequence"/>
</dbReference>
<keyword evidence="1" id="KW-1133">Transmembrane helix</keyword>
<feature type="transmembrane region" description="Helical" evidence="1">
    <location>
        <begin position="52"/>
        <end position="70"/>
    </location>
</feature>
<keyword evidence="1" id="KW-0812">Transmembrane</keyword>
<evidence type="ECO:0000313" key="4">
    <source>
        <dbReference type="Proteomes" id="UP000037716"/>
    </source>
</evidence>
<dbReference type="OrthoDB" id="1445931at2"/>
<evidence type="ECO:0000313" key="5">
    <source>
        <dbReference type="Proteomes" id="UP000183071"/>
    </source>
</evidence>
<dbReference type="Proteomes" id="UP000037716">
    <property type="component" value="Unassembled WGS sequence"/>
</dbReference>
<dbReference type="STRING" id="1300348.I602_2345"/>
<feature type="transmembrane region" description="Helical" evidence="1">
    <location>
        <begin position="124"/>
        <end position="142"/>
    </location>
</feature>
<keyword evidence="1" id="KW-0472">Membrane</keyword>
<sequence>MVKQSICEKEKSYVEKMNKFQLHHKYKKVGYIISFSAFALMIAKKFVDEPSWVKPVLSGLLLVGMLLISLAKEKLEDEYLDSLRSQSYRIAFILVILYALVQPIINFGVGLLFDETEKLEGLNYFQILFYMLVVQLMVFWQLKRMNR</sequence>
<dbReference type="EMBL" id="FNUE01000002">
    <property type="protein sequence ID" value="SEE52311.1"/>
    <property type="molecule type" value="Genomic_DNA"/>
</dbReference>
<reference evidence="2 4" key="1">
    <citation type="submission" date="2015-07" db="EMBL/GenBank/DDBJ databases">
        <title>Genome of Polaribacter dokdonenesis DSW-5, isolated from seawater off Dokdo in Korea.</title>
        <authorList>
            <person name="Yoon K."/>
            <person name="Song J.Y."/>
            <person name="Kim J.F."/>
        </authorList>
    </citation>
    <scope>NUCLEOTIDE SEQUENCE [LARGE SCALE GENOMIC DNA]</scope>
    <source>
        <strain evidence="2 4">DSW-5</strain>
    </source>
</reference>
<evidence type="ECO:0000313" key="2">
    <source>
        <dbReference type="EMBL" id="KOY52785.1"/>
    </source>
</evidence>
<accession>A0A0M9CIN7</accession>
<gene>
    <name evidence="2" type="ORF">I602_2345</name>
    <name evidence="3" type="ORF">SAMN05444353_2120</name>
</gene>
<proteinExistence type="predicted"/>
<comment type="caution">
    <text evidence="2">The sequence shown here is derived from an EMBL/GenBank/DDBJ whole genome shotgun (WGS) entry which is preliminary data.</text>
</comment>
<organism evidence="2 4">
    <name type="scientific">Polaribacter dokdonensis DSW-5</name>
    <dbReference type="NCBI Taxonomy" id="1300348"/>
    <lineage>
        <taxon>Bacteria</taxon>
        <taxon>Pseudomonadati</taxon>
        <taxon>Bacteroidota</taxon>
        <taxon>Flavobacteriia</taxon>
        <taxon>Flavobacteriales</taxon>
        <taxon>Flavobacteriaceae</taxon>
    </lineage>
</organism>
<name>A0A0M9CIN7_9FLAO</name>
<reference evidence="3 5" key="2">
    <citation type="submission" date="2016-10" db="EMBL/GenBank/DDBJ databases">
        <authorList>
            <person name="Varghese N."/>
            <person name="Submissions S."/>
        </authorList>
    </citation>
    <scope>NUCLEOTIDE SEQUENCE [LARGE SCALE GENOMIC DNA]</scope>
    <source>
        <strain evidence="3 5">DSW-5</strain>
    </source>
</reference>
<feature type="transmembrane region" description="Helical" evidence="1">
    <location>
        <begin position="29"/>
        <end position="46"/>
    </location>
</feature>